<dbReference type="Pfam" id="PF13508">
    <property type="entry name" value="Acetyltransf_7"/>
    <property type="match status" value="1"/>
</dbReference>
<dbReference type="InterPro" id="IPR016181">
    <property type="entry name" value="Acyl_CoA_acyltransferase"/>
</dbReference>
<dbReference type="STRING" id="47427.A0A2H3EJI4"/>
<keyword evidence="3" id="KW-1185">Reference proteome</keyword>
<dbReference type="SUPFAM" id="SSF55729">
    <property type="entry name" value="Acyl-CoA N-acyltransferases (Nat)"/>
    <property type="match status" value="1"/>
</dbReference>
<gene>
    <name evidence="2" type="ORF">ARMGADRAFT_1006492</name>
</gene>
<protein>
    <recommendedName>
        <fullName evidence="1">N-acetyltransferase domain-containing protein</fullName>
    </recommendedName>
</protein>
<name>A0A2H3EJI4_ARMGA</name>
<sequence length="227" mass="25952">MLNVYFGSMSPSFAVRRFIGAPGSAKFNEIVECFKQAYSEDHFARSVTGGKTDIYHLLNYSVLLSGVLSGEVYIIEEVSNGNKVVAAAVWFPPNRELFEESEQGKAAGPFMASLFPELGQWWGTRFLPEYNDFAKTKFGEGVRKAAWHLQWIGTLKPYRCRGLGTMLIDVIRDKKKDRKMCLEVEKPENLKFYRKCGFKAIDEEAQHFECYNVHQEPGFVMWAMLSD</sequence>
<dbReference type="InterPro" id="IPR052523">
    <property type="entry name" value="Trichothecene_AcTrans"/>
</dbReference>
<dbReference type="PANTHER" id="PTHR42791">
    <property type="entry name" value="GNAT FAMILY ACETYLTRANSFERASE"/>
    <property type="match status" value="1"/>
</dbReference>
<dbReference type="OMA" id="AYSEDHF"/>
<dbReference type="AlphaFoldDB" id="A0A2H3EJI4"/>
<dbReference type="GO" id="GO:0016747">
    <property type="term" value="F:acyltransferase activity, transferring groups other than amino-acyl groups"/>
    <property type="evidence" value="ECO:0007669"/>
    <property type="project" value="InterPro"/>
</dbReference>
<feature type="domain" description="N-acetyltransferase" evidence="1">
    <location>
        <begin position="82"/>
        <end position="226"/>
    </location>
</feature>
<evidence type="ECO:0000259" key="1">
    <source>
        <dbReference type="PROSITE" id="PS51186"/>
    </source>
</evidence>
<evidence type="ECO:0000313" key="3">
    <source>
        <dbReference type="Proteomes" id="UP000217790"/>
    </source>
</evidence>
<dbReference type="Gene3D" id="3.40.630.30">
    <property type="match status" value="1"/>
</dbReference>
<dbReference type="InParanoid" id="A0A2H3EJI4"/>
<dbReference type="Proteomes" id="UP000217790">
    <property type="component" value="Unassembled WGS sequence"/>
</dbReference>
<reference evidence="3" key="1">
    <citation type="journal article" date="2017" name="Nat. Ecol. Evol.">
        <title>Genome expansion and lineage-specific genetic innovations in the forest pathogenic fungi Armillaria.</title>
        <authorList>
            <person name="Sipos G."/>
            <person name="Prasanna A.N."/>
            <person name="Walter M.C."/>
            <person name="O'Connor E."/>
            <person name="Balint B."/>
            <person name="Krizsan K."/>
            <person name="Kiss B."/>
            <person name="Hess J."/>
            <person name="Varga T."/>
            <person name="Slot J."/>
            <person name="Riley R."/>
            <person name="Boka B."/>
            <person name="Rigling D."/>
            <person name="Barry K."/>
            <person name="Lee J."/>
            <person name="Mihaltcheva S."/>
            <person name="LaButti K."/>
            <person name="Lipzen A."/>
            <person name="Waldron R."/>
            <person name="Moloney N.M."/>
            <person name="Sperisen C."/>
            <person name="Kredics L."/>
            <person name="Vagvoelgyi C."/>
            <person name="Patrignani A."/>
            <person name="Fitzpatrick D."/>
            <person name="Nagy I."/>
            <person name="Doyle S."/>
            <person name="Anderson J.B."/>
            <person name="Grigoriev I.V."/>
            <person name="Gueldener U."/>
            <person name="Muensterkoetter M."/>
            <person name="Nagy L.G."/>
        </authorList>
    </citation>
    <scope>NUCLEOTIDE SEQUENCE [LARGE SCALE GENOMIC DNA]</scope>
    <source>
        <strain evidence="3">Ar21-2</strain>
    </source>
</reference>
<accession>A0A2H3EJI4</accession>
<evidence type="ECO:0000313" key="2">
    <source>
        <dbReference type="EMBL" id="PBL00264.1"/>
    </source>
</evidence>
<dbReference type="EMBL" id="KZ293646">
    <property type="protein sequence ID" value="PBL00264.1"/>
    <property type="molecule type" value="Genomic_DNA"/>
</dbReference>
<organism evidence="2 3">
    <name type="scientific">Armillaria gallica</name>
    <name type="common">Bulbous honey fungus</name>
    <name type="synonym">Armillaria bulbosa</name>
    <dbReference type="NCBI Taxonomy" id="47427"/>
    <lineage>
        <taxon>Eukaryota</taxon>
        <taxon>Fungi</taxon>
        <taxon>Dikarya</taxon>
        <taxon>Basidiomycota</taxon>
        <taxon>Agaricomycotina</taxon>
        <taxon>Agaricomycetes</taxon>
        <taxon>Agaricomycetidae</taxon>
        <taxon>Agaricales</taxon>
        <taxon>Marasmiineae</taxon>
        <taxon>Physalacriaceae</taxon>
        <taxon>Armillaria</taxon>
    </lineage>
</organism>
<dbReference type="OrthoDB" id="61113at2759"/>
<proteinExistence type="predicted"/>
<dbReference type="PROSITE" id="PS51186">
    <property type="entry name" value="GNAT"/>
    <property type="match status" value="1"/>
</dbReference>
<dbReference type="PANTHER" id="PTHR42791:SF1">
    <property type="entry name" value="N-ACETYLTRANSFERASE DOMAIN-CONTAINING PROTEIN"/>
    <property type="match status" value="1"/>
</dbReference>
<dbReference type="InterPro" id="IPR000182">
    <property type="entry name" value="GNAT_dom"/>
</dbReference>